<sequence>MSNAHPSAPGPQGPYGPPQPPQTPAGPPQPPGPYGAPAPYGAPGPYGPGPAGGPYPHPFTAPFPLTMPAGVRAAQSVNFAVAGLGLLLTVVVSVTAGAYESGRLISGYLLAFVLCALAFAYPKAGNGVRVASIVVAVLQILMGLGSMANGTFLGIVPLGGAVTVVVLLTQRTATQWFTRPRTPQQQAPHA</sequence>
<dbReference type="EMBL" id="SZNQ01000001">
    <property type="protein sequence ID" value="TKS98744.1"/>
    <property type="molecule type" value="Genomic_DNA"/>
</dbReference>
<keyword evidence="2" id="KW-0812">Transmembrane</keyword>
<dbReference type="RefSeq" id="WP_137304653.1">
    <property type="nucleotide sequence ID" value="NZ_SZNQ01000001.1"/>
</dbReference>
<evidence type="ECO:0000256" key="2">
    <source>
        <dbReference type="SAM" id="Phobius"/>
    </source>
</evidence>
<feature type="transmembrane region" description="Helical" evidence="2">
    <location>
        <begin position="105"/>
        <end position="121"/>
    </location>
</feature>
<reference evidence="3 4" key="1">
    <citation type="submission" date="2019-04" db="EMBL/GenBank/DDBJ databases">
        <title>Streptomyces lasaliensis sp. nov., an Actinomycete isolated from soil which produces the polyether antibiotic lasalocid.</title>
        <authorList>
            <person name="Erwin G."/>
            <person name="Haber C."/>
        </authorList>
    </citation>
    <scope>NUCLEOTIDE SEQUENCE [LARGE SCALE GENOMIC DNA]</scope>
    <source>
        <strain evidence="3 4">X-537</strain>
    </source>
</reference>
<protein>
    <submittedName>
        <fullName evidence="3">Uncharacterized protein</fullName>
    </submittedName>
</protein>
<keyword evidence="2" id="KW-1133">Transmembrane helix</keyword>
<dbReference type="AlphaFoldDB" id="A0A4U5WAN7"/>
<feature type="region of interest" description="Disordered" evidence="1">
    <location>
        <begin position="1"/>
        <end position="53"/>
    </location>
</feature>
<name>A0A4U5WAN7_STRLS</name>
<evidence type="ECO:0000256" key="1">
    <source>
        <dbReference type="SAM" id="MobiDB-lite"/>
    </source>
</evidence>
<feature type="transmembrane region" description="Helical" evidence="2">
    <location>
        <begin position="151"/>
        <end position="169"/>
    </location>
</feature>
<gene>
    <name evidence="3" type="ORF">E4U91_00385</name>
</gene>
<evidence type="ECO:0000313" key="3">
    <source>
        <dbReference type="EMBL" id="TKS98744.1"/>
    </source>
</evidence>
<keyword evidence="4" id="KW-1185">Reference proteome</keyword>
<feature type="transmembrane region" description="Helical" evidence="2">
    <location>
        <begin position="128"/>
        <end position="145"/>
    </location>
</feature>
<dbReference type="Proteomes" id="UP000305929">
    <property type="component" value="Unassembled WGS sequence"/>
</dbReference>
<keyword evidence="2" id="KW-0472">Membrane</keyword>
<accession>A0A4U5WAN7</accession>
<evidence type="ECO:0000313" key="4">
    <source>
        <dbReference type="Proteomes" id="UP000305929"/>
    </source>
</evidence>
<proteinExistence type="predicted"/>
<feature type="compositionally biased region" description="Pro residues" evidence="1">
    <location>
        <begin position="8"/>
        <end position="53"/>
    </location>
</feature>
<organism evidence="3 4">
    <name type="scientific">Streptomyces lasalocidi</name>
    <name type="common">Streptomyces lasaliensis</name>
    <dbReference type="NCBI Taxonomy" id="324833"/>
    <lineage>
        <taxon>Bacteria</taxon>
        <taxon>Bacillati</taxon>
        <taxon>Actinomycetota</taxon>
        <taxon>Actinomycetes</taxon>
        <taxon>Kitasatosporales</taxon>
        <taxon>Streptomycetaceae</taxon>
        <taxon>Streptomyces</taxon>
    </lineage>
</organism>
<dbReference type="OrthoDB" id="4570891at2"/>
<feature type="transmembrane region" description="Helical" evidence="2">
    <location>
        <begin position="77"/>
        <end position="99"/>
    </location>
</feature>
<comment type="caution">
    <text evidence="3">The sequence shown here is derived from an EMBL/GenBank/DDBJ whole genome shotgun (WGS) entry which is preliminary data.</text>
</comment>